<evidence type="ECO:0000313" key="9">
    <source>
        <dbReference type="Proteomes" id="UP001642487"/>
    </source>
</evidence>
<evidence type="ECO:0000259" key="6">
    <source>
        <dbReference type="PROSITE" id="PS51183"/>
    </source>
</evidence>
<feature type="compositionally biased region" description="Basic residues" evidence="5">
    <location>
        <begin position="271"/>
        <end position="287"/>
    </location>
</feature>
<proteinExistence type="predicted"/>
<dbReference type="InterPro" id="IPR003349">
    <property type="entry name" value="JmjN"/>
</dbReference>
<feature type="domain" description="JmjN" evidence="6">
    <location>
        <begin position="200"/>
        <end position="241"/>
    </location>
</feature>
<dbReference type="Proteomes" id="UP001642487">
    <property type="component" value="Chromosome 10"/>
</dbReference>
<feature type="region of interest" description="Disordered" evidence="5">
    <location>
        <begin position="266"/>
        <end position="295"/>
    </location>
</feature>
<protein>
    <submittedName>
        <fullName evidence="8">Uncharacterized protein</fullName>
    </submittedName>
</protein>
<evidence type="ECO:0000256" key="4">
    <source>
        <dbReference type="ARBA" id="ARBA00023242"/>
    </source>
</evidence>
<evidence type="ECO:0000256" key="5">
    <source>
        <dbReference type="SAM" id="MobiDB-lite"/>
    </source>
</evidence>
<dbReference type="SMART" id="SM00545">
    <property type="entry name" value="JmjN"/>
    <property type="match status" value="1"/>
</dbReference>
<evidence type="ECO:0000256" key="2">
    <source>
        <dbReference type="ARBA" id="ARBA00023002"/>
    </source>
</evidence>
<dbReference type="Pfam" id="PF02373">
    <property type="entry name" value="JmjC"/>
    <property type="match status" value="1"/>
</dbReference>
<dbReference type="PROSITE" id="PS51183">
    <property type="entry name" value="JMJN"/>
    <property type="match status" value="1"/>
</dbReference>
<reference evidence="8 9" key="1">
    <citation type="submission" date="2024-03" db="EMBL/GenBank/DDBJ databases">
        <authorList>
            <person name="Gkanogiannis A."/>
            <person name="Becerra Lopez-Lavalle L."/>
        </authorList>
    </citation>
    <scope>NUCLEOTIDE SEQUENCE [LARGE SCALE GENOMIC DNA]</scope>
</reference>
<evidence type="ECO:0000259" key="7">
    <source>
        <dbReference type="PROSITE" id="PS51184"/>
    </source>
</evidence>
<dbReference type="Pfam" id="PF02928">
    <property type="entry name" value="zf-C5HC2"/>
    <property type="match status" value="1"/>
</dbReference>
<keyword evidence="3" id="KW-0408">Iron</keyword>
<comment type="subcellular location">
    <subcellularLocation>
        <location evidence="1">Nucleus</location>
    </subcellularLocation>
</comment>
<dbReference type="EMBL" id="OZ021744">
    <property type="protein sequence ID" value="CAK9311596.1"/>
    <property type="molecule type" value="Genomic_DNA"/>
</dbReference>
<dbReference type="InterPro" id="IPR003889">
    <property type="entry name" value="FYrich_C"/>
</dbReference>
<keyword evidence="9" id="KW-1185">Reference proteome</keyword>
<keyword evidence="2" id="KW-0560">Oxidoreductase</keyword>
<gene>
    <name evidence="8" type="ORF">CITCOLO1_LOCUS3256</name>
</gene>
<accession>A0ABP0XTW5</accession>
<dbReference type="SMART" id="SM00558">
    <property type="entry name" value="JmjC"/>
    <property type="match status" value="1"/>
</dbReference>
<evidence type="ECO:0000256" key="1">
    <source>
        <dbReference type="ARBA" id="ARBA00004123"/>
    </source>
</evidence>
<dbReference type="Pfam" id="PF02375">
    <property type="entry name" value="JmjN"/>
    <property type="match status" value="1"/>
</dbReference>
<dbReference type="SMART" id="SM00542">
    <property type="entry name" value="FYRC"/>
    <property type="match status" value="1"/>
</dbReference>
<dbReference type="PROSITE" id="PS51542">
    <property type="entry name" value="FYRN"/>
    <property type="match status" value="1"/>
</dbReference>
<evidence type="ECO:0000256" key="3">
    <source>
        <dbReference type="ARBA" id="ARBA00023004"/>
    </source>
</evidence>
<dbReference type="SMART" id="SM00541">
    <property type="entry name" value="FYRN"/>
    <property type="match status" value="1"/>
</dbReference>
<dbReference type="Pfam" id="PF05965">
    <property type="entry name" value="FYRC"/>
    <property type="match status" value="1"/>
</dbReference>
<evidence type="ECO:0000313" key="8">
    <source>
        <dbReference type="EMBL" id="CAK9311596.1"/>
    </source>
</evidence>
<feature type="region of interest" description="Disordered" evidence="5">
    <location>
        <begin position="151"/>
        <end position="186"/>
    </location>
</feature>
<keyword evidence="4" id="KW-0539">Nucleus</keyword>
<sequence>MPISERTATMARMARMALNRLTSIYRVRYFDGDVPDEEQGDSTRHQDVPIQPDVQNKYWTTPVDHFTPSSMMPVPSTFELFPTTTLIMLNIEEGQTSQFTLEEREEGLRFRFRFRFGVQFDFIPFESIPLLSSLELMVFKTLQPMDQNKLEADSEAKGDHSSKSSHKSNQTVERLGSPQHQKISARWDPDEACRPLIDEAPVFYPTVEEFEDTLGYIAKIRPQAESYGICRIVPPSSWNPPCVLKEKCMWENAMFSTRIQQVDLLQNREPMKKKSRGRKRKRRKHSKAGTSAKSTNLGVEANVTSESDEKFGFNSGSDFTLKDFQAYADYFKECYFGIKKAQGDLNFDIGSSKKQEPSVEDIEGEYWRIVEKSTDDVEVHYGADIESATFCSGFPKASSLVTEGNSDPYVKSGWNLNNFPRLPGSVLCFEESDISGVLVPWLYVGMCFSSFCWHVEDHHLYSLNYMHWGDPKVWYGVPGSHASSLEAAMKKHLPDLFAEQPDLLHELVTQLSPSVLKSEGVPVYRVVQNSREFVLTFPRAYHAGFNCGFNCAEAVNVAPVDWLVHGQNAVELYSAQRHRTSLSHDKLLFGSAQEAAQALWEILVLEKKTPSNLNWKSVCGIDGDLTKVIKTRVKMEEERMSCLPTNMKLQKMESEIDCKSERECYACFYDLYLSSTSCKCSPDRFSCLKHASNFCLCQVDDRCVLFRYSINELHTLVRALEGGLDAIKEWASRYCKMKKDNEFIPKVELDSGLNEKPSWSPEITDKLKRIDVPCSSSSHASSEVVQSESHRGSLSLNNSHLSSDSQNDIVNSEVVAINKGKKVGQECCIDLNVDIISDENGNCGPHKSDNKIIVDLEETYPSVFEEKYICKATQESELMDLDTDHVSTPPVNDYSSSVKDDVRMCGSNVSKLFGVDLSQSQSEFPSHNYSKVETLKHWDKSIPSPSLPNSPWKWVPFVEPINIGTIMFGRPWHCKNAIFPKGFKSRVKFFSVLNPTSIVTYTSEVLDAGLLGPLFKVTLEESPGENFTNVSATKCWDMVVQRINREIERQNLRLGGTLPLQLLKEVNGLEMFGFLSPDVIQAIEALDPKHQCMEYWNHRRWQQQQHAIPANSGDNTYCESSALRLNFSWGETSATTFDINREEDETVTPTIGMEGHHQNEEQVWSILKGLLNKSNPEELSVLRRLFCTDLQSNELRAEFAVLIKEKQEKCR</sequence>
<dbReference type="Gene3D" id="3.30.160.360">
    <property type="match status" value="1"/>
</dbReference>
<organism evidence="8 9">
    <name type="scientific">Citrullus colocynthis</name>
    <name type="common">colocynth</name>
    <dbReference type="NCBI Taxonomy" id="252529"/>
    <lineage>
        <taxon>Eukaryota</taxon>
        <taxon>Viridiplantae</taxon>
        <taxon>Streptophyta</taxon>
        <taxon>Embryophyta</taxon>
        <taxon>Tracheophyta</taxon>
        <taxon>Spermatophyta</taxon>
        <taxon>Magnoliopsida</taxon>
        <taxon>eudicotyledons</taxon>
        <taxon>Gunneridae</taxon>
        <taxon>Pentapetalae</taxon>
        <taxon>rosids</taxon>
        <taxon>fabids</taxon>
        <taxon>Cucurbitales</taxon>
        <taxon>Cucurbitaceae</taxon>
        <taxon>Benincaseae</taxon>
        <taxon>Citrullus</taxon>
    </lineage>
</organism>
<dbReference type="InterPro" id="IPR004198">
    <property type="entry name" value="Znf_C5HC2"/>
</dbReference>
<feature type="domain" description="JmjC" evidence="7">
    <location>
        <begin position="408"/>
        <end position="574"/>
    </location>
</feature>
<dbReference type="PANTHER" id="PTHR10694:SF105">
    <property type="entry name" value="LYSINE-SPECIFIC DEMETHYLASE JMJ14"/>
    <property type="match status" value="1"/>
</dbReference>
<dbReference type="Pfam" id="PF05964">
    <property type="entry name" value="FYRN"/>
    <property type="match status" value="1"/>
</dbReference>
<dbReference type="Gene3D" id="2.60.120.650">
    <property type="entry name" value="Cupin"/>
    <property type="match status" value="1"/>
</dbReference>
<name>A0ABP0XTW5_9ROSI</name>
<feature type="compositionally biased region" description="Basic and acidic residues" evidence="5">
    <location>
        <begin position="151"/>
        <end position="162"/>
    </location>
</feature>
<dbReference type="PROSITE" id="PS51184">
    <property type="entry name" value="JMJC"/>
    <property type="match status" value="1"/>
</dbReference>
<dbReference type="InterPro" id="IPR003347">
    <property type="entry name" value="JmjC_dom"/>
</dbReference>
<dbReference type="SUPFAM" id="SSF51197">
    <property type="entry name" value="Clavaminate synthase-like"/>
    <property type="match status" value="1"/>
</dbReference>
<dbReference type="InterPro" id="IPR003888">
    <property type="entry name" value="FYrich_N"/>
</dbReference>
<dbReference type="PROSITE" id="PS51543">
    <property type="entry name" value="FYRC"/>
    <property type="match status" value="1"/>
</dbReference>
<dbReference type="PANTHER" id="PTHR10694">
    <property type="entry name" value="LYSINE-SPECIFIC DEMETHYLASE"/>
    <property type="match status" value="1"/>
</dbReference>
<feature type="region of interest" description="Disordered" evidence="5">
    <location>
        <begin position="781"/>
        <end position="805"/>
    </location>
</feature>